<dbReference type="Gene3D" id="2.60.40.10">
    <property type="entry name" value="Immunoglobulins"/>
    <property type="match status" value="1"/>
</dbReference>
<feature type="signal peptide" evidence="1">
    <location>
        <begin position="1"/>
        <end position="22"/>
    </location>
</feature>
<dbReference type="InterPro" id="IPR029058">
    <property type="entry name" value="AB_hydrolase_fold"/>
</dbReference>
<dbReference type="SUPFAM" id="SSF53474">
    <property type="entry name" value="alpha/beta-Hydrolases"/>
    <property type="match status" value="1"/>
</dbReference>
<dbReference type="InterPro" id="IPR002044">
    <property type="entry name" value="CBM20"/>
</dbReference>
<evidence type="ECO:0000256" key="1">
    <source>
        <dbReference type="SAM" id="SignalP"/>
    </source>
</evidence>
<dbReference type="AlphaFoldDB" id="A0A250IFC5"/>
<sequence>MNPTSRFARLSSLLLWAWMALTGCDPSTPSTPVEEQNYADVQFDVEVPPETPITATLYLRGEDPAFKGPAGRGLELIYQGGNTFTAKTRVLLQKQVSFSVWMTSPDAHVPLTLAGTPAEAGTHTAREAEEKVELVVERWGPPAGLTGPRTVFLVEVPATTSPDAEVWLSGNEPELGSWNGAGVKLHKAMNSLYATSLSFEAGTSLGFKATLGCWETVEKGAMGEELSDHAHTTGEGYERVSLTVESWAAAECPPPAPPPEPSITGLVKYHLVKPANEVLKERDVIVWLPPGYEEPENEARHYPVLYMHDGQNLMNVVTAFGHVEWNVDETAEALVAAGKVEPVIIVGIYNAGVDRLPEYTQTSTKDYPKAGRADVYGDFLVNELKPLIDRTYRTRPEGQYTGLAGSSLGGLVSMYLGMKYPDTFTRLGVISPSVWWDERDILERVAALAGPLPLRVWVDIGTDEGTHAEAETVQDAEDLHQALLDKGWSATDVSLKVYDGAQHNEAAWSQRFGEVLEFLYPAKR</sequence>
<dbReference type="KEGG" id="mbd:MEBOL_003385"/>
<dbReference type="PANTHER" id="PTHR48098:SF6">
    <property type="entry name" value="FERRI-BACILLIBACTIN ESTERASE BESA"/>
    <property type="match status" value="1"/>
</dbReference>
<dbReference type="RefSeq" id="WP_095978439.1">
    <property type="nucleotide sequence ID" value="NZ_CP022163.1"/>
</dbReference>
<dbReference type="SUPFAM" id="SSF49452">
    <property type="entry name" value="Starch-binding domain-like"/>
    <property type="match status" value="1"/>
</dbReference>
<name>A0A250IFC5_9BACT</name>
<evidence type="ECO:0000313" key="4">
    <source>
        <dbReference type="Proteomes" id="UP000217289"/>
    </source>
</evidence>
<dbReference type="PROSITE" id="PS51257">
    <property type="entry name" value="PROKAR_LIPOPROTEIN"/>
    <property type="match status" value="1"/>
</dbReference>
<protein>
    <submittedName>
        <fullName evidence="3">Esterase</fullName>
    </submittedName>
</protein>
<keyword evidence="4" id="KW-1185">Reference proteome</keyword>
<dbReference type="InterPro" id="IPR013783">
    <property type="entry name" value="Ig-like_fold"/>
</dbReference>
<dbReference type="Proteomes" id="UP000217289">
    <property type="component" value="Chromosome"/>
</dbReference>
<dbReference type="InterPro" id="IPR013784">
    <property type="entry name" value="Carb-bd-like_fold"/>
</dbReference>
<organism evidence="3 4">
    <name type="scientific">Melittangium boletus DSM 14713</name>
    <dbReference type="NCBI Taxonomy" id="1294270"/>
    <lineage>
        <taxon>Bacteria</taxon>
        <taxon>Pseudomonadati</taxon>
        <taxon>Myxococcota</taxon>
        <taxon>Myxococcia</taxon>
        <taxon>Myxococcales</taxon>
        <taxon>Cystobacterineae</taxon>
        <taxon>Archangiaceae</taxon>
        <taxon>Melittangium</taxon>
    </lineage>
</organism>
<dbReference type="InterPro" id="IPR000801">
    <property type="entry name" value="Esterase-like"/>
</dbReference>
<accession>A0A250IFC5</accession>
<dbReference type="InterPro" id="IPR050583">
    <property type="entry name" value="Mycobacterial_A85_antigen"/>
</dbReference>
<dbReference type="PROSITE" id="PS51166">
    <property type="entry name" value="CBM20"/>
    <property type="match status" value="1"/>
</dbReference>
<feature type="chain" id="PRO_5013123476" evidence="1">
    <location>
        <begin position="23"/>
        <end position="524"/>
    </location>
</feature>
<feature type="domain" description="CBM20" evidence="2">
    <location>
        <begin position="142"/>
        <end position="249"/>
    </location>
</feature>
<evidence type="ECO:0000313" key="3">
    <source>
        <dbReference type="EMBL" id="ATB29930.1"/>
    </source>
</evidence>
<dbReference type="OrthoDB" id="49490at2"/>
<dbReference type="SMART" id="SM01065">
    <property type="entry name" value="CBM_2"/>
    <property type="match status" value="1"/>
</dbReference>
<dbReference type="Pfam" id="PF00686">
    <property type="entry name" value="CBM_20"/>
    <property type="match status" value="1"/>
</dbReference>
<dbReference type="PANTHER" id="PTHR48098">
    <property type="entry name" value="ENTEROCHELIN ESTERASE-RELATED"/>
    <property type="match status" value="1"/>
</dbReference>
<evidence type="ECO:0000259" key="2">
    <source>
        <dbReference type="PROSITE" id="PS51166"/>
    </source>
</evidence>
<dbReference type="EMBL" id="CP022163">
    <property type="protein sequence ID" value="ATB29930.1"/>
    <property type="molecule type" value="Genomic_DNA"/>
</dbReference>
<dbReference type="GO" id="GO:2001070">
    <property type="term" value="F:starch binding"/>
    <property type="evidence" value="ECO:0007669"/>
    <property type="project" value="InterPro"/>
</dbReference>
<keyword evidence="1" id="KW-0732">Signal</keyword>
<dbReference type="Gene3D" id="3.40.50.1820">
    <property type="entry name" value="alpha/beta hydrolase"/>
    <property type="match status" value="1"/>
</dbReference>
<dbReference type="Pfam" id="PF00756">
    <property type="entry name" value="Esterase"/>
    <property type="match status" value="1"/>
</dbReference>
<proteinExistence type="predicted"/>
<gene>
    <name evidence="3" type="ORF">MEBOL_003385</name>
</gene>
<reference evidence="3 4" key="1">
    <citation type="submission" date="2017-06" db="EMBL/GenBank/DDBJ databases">
        <authorList>
            <person name="Kim H.J."/>
            <person name="Triplett B.A."/>
        </authorList>
    </citation>
    <scope>NUCLEOTIDE SEQUENCE [LARGE SCALE GENOMIC DNA]</scope>
    <source>
        <strain evidence="3 4">DSM 14713</strain>
    </source>
</reference>